<dbReference type="SUPFAM" id="SSF47676">
    <property type="entry name" value="Conserved domain common to transcription factors TFIIS, elongin A, CRSP70"/>
    <property type="match status" value="1"/>
</dbReference>
<evidence type="ECO:0000259" key="5">
    <source>
        <dbReference type="PROSITE" id="PS51319"/>
    </source>
</evidence>
<keyword evidence="2" id="KW-0863">Zinc-finger</keyword>
<dbReference type="PROSITE" id="PS50103">
    <property type="entry name" value="ZF_C3H1"/>
    <property type="match status" value="1"/>
</dbReference>
<dbReference type="Gene3D" id="1.20.930.10">
    <property type="entry name" value="Conserved domain common to transcription factors TFIIS, elongin A, CRSP70"/>
    <property type="match status" value="1"/>
</dbReference>
<dbReference type="GO" id="GO:0000785">
    <property type="term" value="C:chromatin"/>
    <property type="evidence" value="ECO:0007669"/>
    <property type="project" value="TreeGrafter"/>
</dbReference>
<feature type="compositionally biased region" description="Basic and acidic residues" evidence="3">
    <location>
        <begin position="274"/>
        <end position="285"/>
    </location>
</feature>
<feature type="compositionally biased region" description="Basic and acidic residues" evidence="3">
    <location>
        <begin position="347"/>
        <end position="375"/>
    </location>
</feature>
<feature type="region of interest" description="Disordered" evidence="3">
    <location>
        <begin position="529"/>
        <end position="567"/>
    </location>
</feature>
<proteinExistence type="predicted"/>
<evidence type="ECO:0000256" key="3">
    <source>
        <dbReference type="SAM" id="MobiDB-lite"/>
    </source>
</evidence>
<dbReference type="GO" id="GO:0005634">
    <property type="term" value="C:nucleus"/>
    <property type="evidence" value="ECO:0007669"/>
    <property type="project" value="UniProtKB-SubCell"/>
</dbReference>
<feature type="compositionally biased region" description="Low complexity" evidence="3">
    <location>
        <begin position="870"/>
        <end position="879"/>
    </location>
</feature>
<evidence type="ECO:0000259" key="4">
    <source>
        <dbReference type="PROSITE" id="PS50103"/>
    </source>
</evidence>
<evidence type="ECO:0000256" key="2">
    <source>
        <dbReference type="PROSITE-ProRule" id="PRU00723"/>
    </source>
</evidence>
<feature type="compositionally biased region" description="Low complexity" evidence="3">
    <location>
        <begin position="501"/>
        <end position="515"/>
    </location>
</feature>
<feature type="domain" description="TFIIS N-terminal" evidence="5">
    <location>
        <begin position="72"/>
        <end position="146"/>
    </location>
</feature>
<dbReference type="GO" id="GO:0008270">
    <property type="term" value="F:zinc ion binding"/>
    <property type="evidence" value="ECO:0007669"/>
    <property type="project" value="UniProtKB-KW"/>
</dbReference>
<dbReference type="PANTHER" id="PTHR46557">
    <property type="entry name" value="SERINE/THREONINE-PROTEIN PHOSPHATASE 1 REGULATORY SUBUNIT 10-RELATED"/>
    <property type="match status" value="1"/>
</dbReference>
<evidence type="ECO:0000313" key="6">
    <source>
        <dbReference type="EMBL" id="MBW18807.1"/>
    </source>
</evidence>
<dbReference type="AlphaFoldDB" id="A0A2H8TX29"/>
<reference evidence="6" key="1">
    <citation type="submission" date="2017-10" db="EMBL/GenBank/DDBJ databases">
        <title>Transcriptome Assembly of Sugarcane Aphid Adults.</title>
        <authorList>
            <person name="Scully E.D."/>
            <person name="Palmer N.A."/>
            <person name="Geib S.M."/>
            <person name="Sarath G."/>
            <person name="Sattler S.E."/>
        </authorList>
    </citation>
    <scope>NUCLEOTIDE SEQUENCE</scope>
    <source>
        <tissue evidence="6">Whole body</tissue>
    </source>
</reference>
<feature type="zinc finger region" description="C3H1-type" evidence="2">
    <location>
        <begin position="1003"/>
        <end position="1030"/>
    </location>
</feature>
<dbReference type="PROSITE" id="PS51319">
    <property type="entry name" value="TFIIS_N"/>
    <property type="match status" value="1"/>
</dbReference>
<sequence>MPPIDPMQLLNCLKVLLNEDTGGLKGPPEAMQISRLMAKFSKKIVSKSLYVFILKESTPHLLNIFMDAGGWNLIYNWLKDAVETDNIVLIQDLLTIFHIVPVTMERLKANGGPKLVKKLSKTHNDTEVKSLAQQLVEKWLKVVKTEQWHSMMSDKESLTKHETLDNLKSETEGNLILNVPKIDSGVSSESMIDTSDCKTKTDKSKNKCENEKVKDRIKKEKNNLNSKTEVDKNKEKPKIEKEKVKDDSEDAKEKKRRIKDKNGNPFLRIIGEMTDEKSDDDKQIENDNLNLTKHSNRRKQNLKNLSSGERFIKLKLSNDGKKSNDSNSNTDIKKESRPLPPPAPKPKLPESKTILEKKNYSIHVEKKDYVGEKKPTVKTFKSKFRSTGLEEQAPPPPHPKSKAQSKKSTKTISPLPLSKAEKRSLSPPPDSQSEKKLKSSPSDVKKLPPKIKESGLFMDAMLNVLNSAPKITKKRKPKPEAIKKQDSPPSAIPLSPVKSDLPSPLRSPLHSPSTLDLDSLVLPQPLTSANESLSFSESITPSDYVPLSAENNTSDDVTPDPEPELNVEPIVEKPPQLKFYRDTLLDSTNESLNTDELEKVQAKSPIGESTTNNCNDKKSGMRSVLVYVRNKSSKKSVSWKQESDLVKVSYFEHDETERVNVTKNFKAMEMHERDIERQNFIAVRKLNAADNMESKTPWRYLDDSLLVDLPEEPGKEKIEPGSGSQEKKKQTLREQSVLQAIYFTRNMIPDSPEEPDQMEIIVPYSEPLNIPLEDMSGDTAPIYNYVSISWPESKGDQPPAVEFPIGMNNMMSMPNMMIPQPQFPVFGGNQMNWGMPPENIMAMGPPSNNIYIPPNQMMMNNQIFMGDQMQQQSQPLPLQQQPPPPLQQQQQQQQQHHHQHQQHQHQQHQQHQQHHPPPVQEDQWMGPPGPPMQHDQHWGQQQPPPNNGPPHFERGGGGGRGHTRWDNPRGGNYDSYRGKMNRNNRGNRGGPYNRRGGHPGNGRVGGRLCKYYAKQGFCKTSNCAFLHSKC</sequence>
<organism evidence="6">
    <name type="scientific">Melanaphis sacchari</name>
    <dbReference type="NCBI Taxonomy" id="742174"/>
    <lineage>
        <taxon>Eukaryota</taxon>
        <taxon>Metazoa</taxon>
        <taxon>Ecdysozoa</taxon>
        <taxon>Arthropoda</taxon>
        <taxon>Hexapoda</taxon>
        <taxon>Insecta</taxon>
        <taxon>Pterygota</taxon>
        <taxon>Neoptera</taxon>
        <taxon>Paraneoptera</taxon>
        <taxon>Hemiptera</taxon>
        <taxon>Sternorrhyncha</taxon>
        <taxon>Aphidomorpha</taxon>
        <taxon>Aphidoidea</taxon>
        <taxon>Aphididae</taxon>
        <taxon>Aphidini</taxon>
        <taxon>Melanaphis</taxon>
    </lineage>
</organism>
<feature type="region of interest" description="Disordered" evidence="3">
    <location>
        <begin position="712"/>
        <end position="731"/>
    </location>
</feature>
<feature type="compositionally biased region" description="Polar residues" evidence="3">
    <location>
        <begin position="529"/>
        <end position="541"/>
    </location>
</feature>
<comment type="subcellular location">
    <subcellularLocation>
        <location evidence="1">Nucleus</location>
    </subcellularLocation>
</comment>
<feature type="compositionally biased region" description="Basic and acidic residues" evidence="3">
    <location>
        <begin position="310"/>
        <end position="324"/>
    </location>
</feature>
<feature type="compositionally biased region" description="Basic residues" evidence="3">
    <location>
        <begin position="399"/>
        <end position="409"/>
    </location>
</feature>
<feature type="compositionally biased region" description="Basic and acidic residues" evidence="3">
    <location>
        <begin position="432"/>
        <end position="451"/>
    </location>
</feature>
<dbReference type="GO" id="GO:0072357">
    <property type="term" value="C:PTW/PP1 phosphatase complex"/>
    <property type="evidence" value="ECO:0007669"/>
    <property type="project" value="TreeGrafter"/>
</dbReference>
<protein>
    <submittedName>
        <fullName evidence="6">Serine/threonine-protein phosphatase 1 regulatory subunit 10</fullName>
    </submittedName>
</protein>
<dbReference type="Pfam" id="PF08711">
    <property type="entry name" value="Med26"/>
    <property type="match status" value="1"/>
</dbReference>
<dbReference type="InterPro" id="IPR017923">
    <property type="entry name" value="TFIIS_N"/>
</dbReference>
<feature type="compositionally biased region" description="Basic and acidic residues" evidence="3">
    <location>
        <begin position="195"/>
        <end position="246"/>
    </location>
</feature>
<feature type="region of interest" description="Disordered" evidence="3">
    <location>
        <begin position="596"/>
        <end position="617"/>
    </location>
</feature>
<accession>A0A2H8TX29</accession>
<keyword evidence="2" id="KW-0479">Metal-binding</keyword>
<dbReference type="InterPro" id="IPR035441">
    <property type="entry name" value="TFIIS/LEDGF_dom_sf"/>
</dbReference>
<dbReference type="PANTHER" id="PTHR46557:SF1">
    <property type="entry name" value="SERINE_THREONINE-PROTEIN PHOSPHATASE 1 REGULATORY SUBUNIT 10"/>
    <property type="match status" value="1"/>
</dbReference>
<feature type="region of interest" description="Disordered" evidence="3">
    <location>
        <begin position="186"/>
        <end position="451"/>
    </location>
</feature>
<evidence type="ECO:0000256" key="1">
    <source>
        <dbReference type="PROSITE-ProRule" id="PRU00649"/>
    </source>
</evidence>
<dbReference type="InterPro" id="IPR000571">
    <property type="entry name" value="Znf_CCCH"/>
</dbReference>
<feature type="compositionally biased region" description="Low complexity" evidence="3">
    <location>
        <begin position="981"/>
        <end position="994"/>
    </location>
</feature>
<gene>
    <name evidence="6" type="primary">ppp1r10_2</name>
</gene>
<keyword evidence="1" id="KW-0539">Nucleus</keyword>
<feature type="domain" description="C3H1-type" evidence="4">
    <location>
        <begin position="1003"/>
        <end position="1030"/>
    </location>
</feature>
<feature type="region of interest" description="Disordered" evidence="3">
    <location>
        <begin position="869"/>
        <end position="999"/>
    </location>
</feature>
<feature type="compositionally biased region" description="Basic residues" evidence="3">
    <location>
        <begin position="895"/>
        <end position="914"/>
    </location>
</feature>
<dbReference type="GO" id="GO:0008157">
    <property type="term" value="F:protein phosphatase 1 binding"/>
    <property type="evidence" value="ECO:0007669"/>
    <property type="project" value="TreeGrafter"/>
</dbReference>
<dbReference type="EMBL" id="GFXV01007002">
    <property type="protein sequence ID" value="MBW18807.1"/>
    <property type="molecule type" value="Transcribed_RNA"/>
</dbReference>
<dbReference type="OrthoDB" id="2138378at2759"/>
<name>A0A2H8TX29_9HEMI</name>
<feature type="region of interest" description="Disordered" evidence="3">
    <location>
        <begin position="467"/>
        <end position="517"/>
    </location>
</feature>
<keyword evidence="2" id="KW-0862">Zinc</keyword>